<keyword evidence="10" id="KW-1185">Reference proteome</keyword>
<evidence type="ECO:0000313" key="10">
    <source>
        <dbReference type="Proteomes" id="UP000295260"/>
    </source>
</evidence>
<evidence type="ECO:0000256" key="2">
    <source>
        <dbReference type="ARBA" id="ARBA00008163"/>
    </source>
</evidence>
<gene>
    <name evidence="9" type="ORF">BC748_1511</name>
</gene>
<reference evidence="9 10" key="1">
    <citation type="submission" date="2019-03" db="EMBL/GenBank/DDBJ databases">
        <title>Genomic Encyclopedia of Archaeal and Bacterial Type Strains, Phase II (KMG-II): from individual species to whole genera.</title>
        <authorList>
            <person name="Goeker M."/>
        </authorList>
    </citation>
    <scope>NUCLEOTIDE SEQUENCE [LARGE SCALE GENOMIC DNA]</scope>
    <source>
        <strain evidence="9 10">DSM 25687</strain>
    </source>
</reference>
<keyword evidence="6" id="KW-0472">Membrane</keyword>
<feature type="chain" id="PRO_5020873035" evidence="8">
    <location>
        <begin position="20"/>
        <end position="502"/>
    </location>
</feature>
<sequence length="502" mass="55983">MKKYISILLIGLSITSLQAQETNVDDALRLAVDNITGTARYRAMSGAFGAVGGDLSAINQNPAGSIFFNNNFGTVTGSMFNTKNSSRYFGTKTSETDVSLDLNQFGAVFVFKDNSGKTDWKKFSVAVNYENTNNFGNSVFSAGTNPYNSIGNYFVNIAQGIPLDFITNYDYTSLNFYEQQAYLGYDTYIFESQTGNLNDTEYYTNIPLGGNYFQQNQVSTTGYNGKLTGNFSTSYKDKIILGANVNFHFVDIRKSFTVYEENSNPLYDTGSTITEVLFENQLNTLGTGISFNLGAIVKPAEYVRFGVSYESPTWYRITDELTQGVATRSLNNPDNNEFPASYQPTIEYLPYNIQTPSKWTGSVAFIFAKKGLLSADVSTKDYSTTRFKPKNDVVHSVLNNYMNTALGNALEFRLGGEYKIKQLSIRGGYRFDQSPYKVDQNFGDLTGYSGGIGYSFGENKIDLAYNYEHRKMNQAFLSSGMTDPARISRYNNNITLSYSVNF</sequence>
<evidence type="ECO:0000256" key="7">
    <source>
        <dbReference type="ARBA" id="ARBA00023237"/>
    </source>
</evidence>
<keyword evidence="4" id="KW-0812">Transmembrane</keyword>
<keyword evidence="7" id="KW-0998">Cell outer membrane</keyword>
<evidence type="ECO:0000313" key="9">
    <source>
        <dbReference type="EMBL" id="TDP59266.1"/>
    </source>
</evidence>
<dbReference type="OrthoDB" id="9765571at2"/>
<evidence type="ECO:0000256" key="4">
    <source>
        <dbReference type="ARBA" id="ARBA00022692"/>
    </source>
</evidence>
<keyword evidence="3" id="KW-1134">Transmembrane beta strand</keyword>
<feature type="signal peptide" evidence="8">
    <location>
        <begin position="1"/>
        <end position="19"/>
    </location>
</feature>
<dbReference type="AlphaFoldDB" id="A0A4R6QBE6"/>
<dbReference type="SUPFAM" id="SSF56935">
    <property type="entry name" value="Porins"/>
    <property type="match status" value="1"/>
</dbReference>
<keyword evidence="5 8" id="KW-0732">Signal</keyword>
<protein>
    <submittedName>
        <fullName evidence="9">Long-subunit fatty acid transport protein</fullName>
    </submittedName>
</protein>
<dbReference type="RefSeq" id="WP_133532806.1">
    <property type="nucleotide sequence ID" value="NZ_SNXR01000013.1"/>
</dbReference>
<dbReference type="GO" id="GO:0009279">
    <property type="term" value="C:cell outer membrane"/>
    <property type="evidence" value="ECO:0007669"/>
    <property type="project" value="UniProtKB-SubCell"/>
</dbReference>
<dbReference type="EMBL" id="SNXR01000013">
    <property type="protein sequence ID" value="TDP59266.1"/>
    <property type="molecule type" value="Genomic_DNA"/>
</dbReference>
<dbReference type="InterPro" id="IPR005017">
    <property type="entry name" value="OMPP1/FadL/TodX"/>
</dbReference>
<comment type="caution">
    <text evidence="9">The sequence shown here is derived from an EMBL/GenBank/DDBJ whole genome shotgun (WGS) entry which is preliminary data.</text>
</comment>
<dbReference type="Proteomes" id="UP000295260">
    <property type="component" value="Unassembled WGS sequence"/>
</dbReference>
<comment type="similarity">
    <text evidence="2">Belongs to the OmpP1/FadL family.</text>
</comment>
<organism evidence="9 10">
    <name type="scientific">Flavobacterium dankookense</name>
    <dbReference type="NCBI Taxonomy" id="706186"/>
    <lineage>
        <taxon>Bacteria</taxon>
        <taxon>Pseudomonadati</taxon>
        <taxon>Bacteroidota</taxon>
        <taxon>Flavobacteriia</taxon>
        <taxon>Flavobacteriales</taxon>
        <taxon>Flavobacteriaceae</taxon>
        <taxon>Flavobacterium</taxon>
    </lineage>
</organism>
<evidence type="ECO:0000256" key="1">
    <source>
        <dbReference type="ARBA" id="ARBA00004571"/>
    </source>
</evidence>
<dbReference type="Gene3D" id="2.40.160.60">
    <property type="entry name" value="Outer membrane protein transport protein (OMPP1/FadL/TodX)"/>
    <property type="match status" value="1"/>
</dbReference>
<evidence type="ECO:0000256" key="6">
    <source>
        <dbReference type="ARBA" id="ARBA00023136"/>
    </source>
</evidence>
<evidence type="ECO:0000256" key="8">
    <source>
        <dbReference type="SAM" id="SignalP"/>
    </source>
</evidence>
<proteinExistence type="inferred from homology"/>
<evidence type="ECO:0000256" key="3">
    <source>
        <dbReference type="ARBA" id="ARBA00022452"/>
    </source>
</evidence>
<evidence type="ECO:0000256" key="5">
    <source>
        <dbReference type="ARBA" id="ARBA00022729"/>
    </source>
</evidence>
<accession>A0A4R6QBE6</accession>
<dbReference type="Pfam" id="PF03349">
    <property type="entry name" value="Toluene_X"/>
    <property type="match status" value="1"/>
</dbReference>
<comment type="subcellular location">
    <subcellularLocation>
        <location evidence="1">Cell outer membrane</location>
        <topology evidence="1">Multi-pass membrane protein</topology>
    </subcellularLocation>
</comment>
<name>A0A4R6QBE6_9FLAO</name>